<dbReference type="SUPFAM" id="SSF52218">
    <property type="entry name" value="Flavoproteins"/>
    <property type="match status" value="1"/>
</dbReference>
<reference evidence="3 4" key="1">
    <citation type="journal article" date="2024" name="IMA Fungus">
        <title>IMA Genome - F19 : A genome assembly and annotation guide to empower mycologists, including annotated draft genome sequences of Ceratocystis pirilliformis, Diaporthe australafricana, Fusarium ophioides, Paecilomyces lecythidis, and Sporothrix stenoceras.</title>
        <authorList>
            <person name="Aylward J."/>
            <person name="Wilson A.M."/>
            <person name="Visagie C.M."/>
            <person name="Spraker J."/>
            <person name="Barnes I."/>
            <person name="Buitendag C."/>
            <person name="Ceriani C."/>
            <person name="Del Mar Angel L."/>
            <person name="du Plessis D."/>
            <person name="Fuchs T."/>
            <person name="Gasser K."/>
            <person name="Kramer D."/>
            <person name="Li W."/>
            <person name="Munsamy K."/>
            <person name="Piso A."/>
            <person name="Price J.L."/>
            <person name="Sonnekus B."/>
            <person name="Thomas C."/>
            <person name="van der Nest A."/>
            <person name="van Dijk A."/>
            <person name="van Heerden A."/>
            <person name="van Vuuren N."/>
            <person name="Yilmaz N."/>
            <person name="Duong T.A."/>
            <person name="van der Merwe N.A."/>
            <person name="Wingfield M.J."/>
            <person name="Wingfield B.D."/>
        </authorList>
    </citation>
    <scope>NUCLEOTIDE SEQUENCE [LARGE SCALE GENOMIC DNA]</scope>
    <source>
        <strain evidence="3 4">CMW 5346</strain>
    </source>
</reference>
<keyword evidence="4" id="KW-1185">Reference proteome</keyword>
<evidence type="ECO:0000259" key="2">
    <source>
        <dbReference type="Pfam" id="PF03358"/>
    </source>
</evidence>
<evidence type="ECO:0000313" key="3">
    <source>
        <dbReference type="EMBL" id="KAL1894048.1"/>
    </source>
</evidence>
<name>A0ABR3Z0M1_9PEZI</name>
<evidence type="ECO:0000313" key="4">
    <source>
        <dbReference type="Proteomes" id="UP001583186"/>
    </source>
</evidence>
<feature type="domain" description="NADPH-dependent FMN reductase-like" evidence="2">
    <location>
        <begin position="1"/>
        <end position="128"/>
    </location>
</feature>
<sequence>MHILGLSNGSVHGNSEILLKAALSAALAKDSQITVSWIHMPSVVIPRNPKPLRADASIIPNGDTDPHKIGVNPTKIDDRAAVLNAIMDADAFIVATPVYSHQPPGTLKELADYILGPYADTSKAFQKKQQAEANIQEKNQSTGTNGTAAYTNGVTDGANGTSNGASNSEITPDPRETKPRVAGFIAVAGSVEQFTEQWTMALPSMHVLTYSIHAKVVDQVVLPGNANTGAVLLQPERTLARACLLGERVASQLGRPFDEAQYLGPEEPGACPYCHLLKLEFCTGNNVQCIVCGTRGALAAGANGDIRPTWETDSDVSCLTLKGKWNHIDDIREQLQKERLQLPRVAAEWEYWKALQFPVVEMPSRSVNGLAVDLEKTHIQD</sequence>
<dbReference type="InterPro" id="IPR005025">
    <property type="entry name" value="FMN_Rdtase-like_dom"/>
</dbReference>
<organism evidence="3 4">
    <name type="scientific">Sporothrix stenoceras</name>
    <dbReference type="NCBI Taxonomy" id="5173"/>
    <lineage>
        <taxon>Eukaryota</taxon>
        <taxon>Fungi</taxon>
        <taxon>Dikarya</taxon>
        <taxon>Ascomycota</taxon>
        <taxon>Pezizomycotina</taxon>
        <taxon>Sordariomycetes</taxon>
        <taxon>Sordariomycetidae</taxon>
        <taxon>Ophiostomatales</taxon>
        <taxon>Ophiostomataceae</taxon>
        <taxon>Sporothrix</taxon>
    </lineage>
</organism>
<accession>A0ABR3Z0M1</accession>
<evidence type="ECO:0000256" key="1">
    <source>
        <dbReference type="SAM" id="MobiDB-lite"/>
    </source>
</evidence>
<gene>
    <name evidence="3" type="ORF">Sste5346_006190</name>
</gene>
<feature type="compositionally biased region" description="Polar residues" evidence="1">
    <location>
        <begin position="158"/>
        <end position="170"/>
    </location>
</feature>
<dbReference type="EMBL" id="JAWCUI010000035">
    <property type="protein sequence ID" value="KAL1894048.1"/>
    <property type="molecule type" value="Genomic_DNA"/>
</dbReference>
<protein>
    <recommendedName>
        <fullName evidence="2">NADPH-dependent FMN reductase-like domain-containing protein</fullName>
    </recommendedName>
</protein>
<dbReference type="Gene3D" id="3.40.50.360">
    <property type="match status" value="1"/>
</dbReference>
<comment type="caution">
    <text evidence="3">The sequence shown here is derived from an EMBL/GenBank/DDBJ whole genome shotgun (WGS) entry which is preliminary data.</text>
</comment>
<feature type="region of interest" description="Disordered" evidence="1">
    <location>
        <begin position="156"/>
        <end position="176"/>
    </location>
</feature>
<dbReference type="InterPro" id="IPR029039">
    <property type="entry name" value="Flavoprotein-like_sf"/>
</dbReference>
<dbReference type="Proteomes" id="UP001583186">
    <property type="component" value="Unassembled WGS sequence"/>
</dbReference>
<dbReference type="Pfam" id="PF03358">
    <property type="entry name" value="FMN_red"/>
    <property type="match status" value="1"/>
</dbReference>
<proteinExistence type="predicted"/>